<dbReference type="Gene3D" id="1.10.1060.10">
    <property type="entry name" value="Alpha-helical ferredoxin"/>
    <property type="match status" value="1"/>
</dbReference>
<dbReference type="RefSeq" id="WP_124741933.1">
    <property type="nucleotide sequence ID" value="NZ_LDIM01000014.1"/>
</dbReference>
<dbReference type="GO" id="GO:0019154">
    <property type="term" value="F:glycolate dehydrogenase activity"/>
    <property type="evidence" value="ECO:0007669"/>
    <property type="project" value="UniProtKB-EC"/>
</dbReference>
<keyword evidence="2 6" id="KW-0479">Metal-binding</keyword>
<evidence type="ECO:0000256" key="3">
    <source>
        <dbReference type="ARBA" id="ARBA00022737"/>
    </source>
</evidence>
<keyword evidence="4 6" id="KW-0408">Iron</keyword>
<accession>A0A4Y7WJ13</accession>
<comment type="catalytic activity">
    <reaction evidence="6">
        <text>glycolate + A = glyoxylate + AH2</text>
        <dbReference type="Rhea" id="RHEA:21264"/>
        <dbReference type="ChEBI" id="CHEBI:13193"/>
        <dbReference type="ChEBI" id="CHEBI:17499"/>
        <dbReference type="ChEBI" id="CHEBI:29805"/>
        <dbReference type="ChEBI" id="CHEBI:36655"/>
        <dbReference type="EC" id="1.1.99.14"/>
    </reaction>
</comment>
<evidence type="ECO:0000256" key="4">
    <source>
        <dbReference type="ARBA" id="ARBA00023004"/>
    </source>
</evidence>
<dbReference type="Pfam" id="PF02754">
    <property type="entry name" value="CCG"/>
    <property type="match status" value="2"/>
</dbReference>
<dbReference type="EMBL" id="SNUX01000003">
    <property type="protein sequence ID" value="TES48267.1"/>
    <property type="molecule type" value="Genomic_DNA"/>
</dbReference>
<name>A0A4Y7WJ13_9BACI</name>
<dbReference type="GO" id="GO:0046872">
    <property type="term" value="F:metal ion binding"/>
    <property type="evidence" value="ECO:0007669"/>
    <property type="project" value="UniProtKB-UniRule"/>
</dbReference>
<gene>
    <name evidence="8" type="ORF">E2L03_14175</name>
</gene>
<organism evidence="8 9">
    <name type="scientific">Shouchella lehensis</name>
    <dbReference type="NCBI Taxonomy" id="300825"/>
    <lineage>
        <taxon>Bacteria</taxon>
        <taxon>Bacillati</taxon>
        <taxon>Bacillota</taxon>
        <taxon>Bacilli</taxon>
        <taxon>Bacillales</taxon>
        <taxon>Bacillaceae</taxon>
        <taxon>Shouchella</taxon>
    </lineage>
</organism>
<feature type="domain" description="4Fe-4S ferredoxin-type" evidence="7">
    <location>
        <begin position="2"/>
        <end position="33"/>
    </location>
</feature>
<evidence type="ECO:0000313" key="9">
    <source>
        <dbReference type="Proteomes" id="UP000298210"/>
    </source>
</evidence>
<evidence type="ECO:0000256" key="5">
    <source>
        <dbReference type="ARBA" id="ARBA00023014"/>
    </source>
</evidence>
<dbReference type="InterPro" id="IPR012257">
    <property type="entry name" value="Glc_ox_4Fe-4S"/>
</dbReference>
<comment type="catalytic activity">
    <reaction evidence="6">
        <text>(R)-lactate + A = pyruvate + AH2</text>
        <dbReference type="Rhea" id="RHEA:15089"/>
        <dbReference type="ChEBI" id="CHEBI:13193"/>
        <dbReference type="ChEBI" id="CHEBI:15361"/>
        <dbReference type="ChEBI" id="CHEBI:16004"/>
        <dbReference type="ChEBI" id="CHEBI:17499"/>
    </reaction>
</comment>
<comment type="caution">
    <text evidence="8">The sequence shown here is derived from an EMBL/GenBank/DDBJ whole genome shotgun (WGS) entry which is preliminary data.</text>
</comment>
<sequence>MAKLAYEETFDCVQCGYCLPACPTYQTMEKETHSPRGRINLVKMAAEGKISTDELKEPIDLCLGCRACETACPTNVQYGRILESAKEVLAESHQPSLAQRLVEKTVFKGLLPSDKMLRVLEFGLQTYQKSGAQTLVQKSGILPKLLPQGMAEFEAMMPAIKRRKRKKQITPTSTKDRVAYFTGCLMDTMFGSINEQAIALLERVGCDVHVIPSQSCCGALQHHAGDIETAKMLAKKNIDAFEEEQYDYIVSSIGGCGAMLMEYGELLRQESEWHERAEQFANKHVDVSIILEKNGLPFSGTLNKTAVYQPSCHMTHVQKNTSAPLALIQGIPGLTYVEIDKQEMCCGSAGIYNLLHYEEATAILDKKMPYVQKAKPDLLITTNPGCHLQMKLGIQRAGLAEKIEVKHLVEVLAEVTEGVRNDV</sequence>
<keyword evidence="5 6" id="KW-0411">Iron-sulfur</keyword>
<reference evidence="8 9" key="1">
    <citation type="submission" date="2019-03" db="EMBL/GenBank/DDBJ databases">
        <authorList>
            <person name="Liu G."/>
        </authorList>
    </citation>
    <scope>NUCLEOTIDE SEQUENCE [LARGE SCALE GENOMIC DNA]</scope>
    <source>
        <strain evidence="8 9">DSM 19099</strain>
    </source>
</reference>
<keyword evidence="6" id="KW-0249">Electron transport</keyword>
<comment type="function">
    <text evidence="6">Component of a complex that catalyzes the oxidation of glycolate to glyoxylate.</text>
</comment>
<dbReference type="AlphaFoldDB" id="A0A4Y7WJ13"/>
<keyword evidence="1 6" id="KW-0004">4Fe-4S</keyword>
<dbReference type="Proteomes" id="UP000298210">
    <property type="component" value="Unassembled WGS sequence"/>
</dbReference>
<evidence type="ECO:0000256" key="1">
    <source>
        <dbReference type="ARBA" id="ARBA00022485"/>
    </source>
</evidence>
<evidence type="ECO:0000313" key="8">
    <source>
        <dbReference type="EMBL" id="TES48267.1"/>
    </source>
</evidence>
<dbReference type="EC" id="1.1.99.14" evidence="6"/>
<comment type="cofactor">
    <cofactor evidence="6">
        <name>[4Fe-4S] cluster</name>
        <dbReference type="ChEBI" id="CHEBI:49883"/>
    </cofactor>
    <text evidence="6">Binds 2 [4Fe-4S] clusters.</text>
</comment>
<dbReference type="PANTHER" id="PTHR32479:SF17">
    <property type="entry name" value="GLYCOLATE OXIDASE IRON-SULFUR SUBUNIT"/>
    <property type="match status" value="1"/>
</dbReference>
<dbReference type="PANTHER" id="PTHR32479">
    <property type="entry name" value="GLYCOLATE OXIDASE IRON-SULFUR SUBUNIT"/>
    <property type="match status" value="1"/>
</dbReference>
<evidence type="ECO:0000256" key="6">
    <source>
        <dbReference type="PIRNR" id="PIRNR000139"/>
    </source>
</evidence>
<dbReference type="GO" id="GO:0051539">
    <property type="term" value="F:4 iron, 4 sulfur cluster binding"/>
    <property type="evidence" value="ECO:0007669"/>
    <property type="project" value="UniProtKB-UniRule"/>
</dbReference>
<dbReference type="Pfam" id="PF13183">
    <property type="entry name" value="Fer4_8"/>
    <property type="match status" value="1"/>
</dbReference>
<dbReference type="PROSITE" id="PS00198">
    <property type="entry name" value="4FE4S_FER_1"/>
    <property type="match status" value="1"/>
</dbReference>
<dbReference type="PIRSF" id="PIRSF000139">
    <property type="entry name" value="Glc_ox_4Fe-4S"/>
    <property type="match status" value="1"/>
</dbReference>
<dbReference type="PROSITE" id="PS51379">
    <property type="entry name" value="4FE4S_FER_2"/>
    <property type="match status" value="2"/>
</dbReference>
<dbReference type="InterPro" id="IPR004017">
    <property type="entry name" value="Cys_rich_dom"/>
</dbReference>
<dbReference type="InterPro" id="IPR009051">
    <property type="entry name" value="Helical_ferredxn"/>
</dbReference>
<protein>
    <recommendedName>
        <fullName evidence="6">Glycolate oxidase iron-sulfur subunit</fullName>
        <ecNumber evidence="6">1.1.99.14</ecNumber>
    </recommendedName>
</protein>
<dbReference type="InterPro" id="IPR017900">
    <property type="entry name" value="4Fe4S_Fe_S_CS"/>
</dbReference>
<evidence type="ECO:0000259" key="7">
    <source>
        <dbReference type="PROSITE" id="PS51379"/>
    </source>
</evidence>
<feature type="domain" description="4Fe-4S ferredoxin-type" evidence="7">
    <location>
        <begin position="52"/>
        <end position="76"/>
    </location>
</feature>
<dbReference type="InterPro" id="IPR017896">
    <property type="entry name" value="4Fe4S_Fe-S-bd"/>
</dbReference>
<dbReference type="SUPFAM" id="SSF46548">
    <property type="entry name" value="alpha-helical ferredoxin"/>
    <property type="match status" value="1"/>
</dbReference>
<keyword evidence="3" id="KW-0677">Repeat</keyword>
<evidence type="ECO:0000256" key="2">
    <source>
        <dbReference type="ARBA" id="ARBA00022723"/>
    </source>
</evidence>
<keyword evidence="6" id="KW-0813">Transport</keyword>
<proteinExistence type="predicted"/>